<dbReference type="Proteomes" id="UP001367771">
    <property type="component" value="Unassembled WGS sequence"/>
</dbReference>
<evidence type="ECO:0000313" key="4">
    <source>
        <dbReference type="EMBL" id="MEI5685770.1"/>
    </source>
</evidence>
<feature type="compositionally biased region" description="Low complexity" evidence="1">
    <location>
        <begin position="170"/>
        <end position="191"/>
    </location>
</feature>
<feature type="compositionally biased region" description="Basic and acidic residues" evidence="1">
    <location>
        <begin position="155"/>
        <end position="168"/>
    </location>
</feature>
<evidence type="ECO:0000313" key="5">
    <source>
        <dbReference type="Proteomes" id="UP001367771"/>
    </source>
</evidence>
<evidence type="ECO:0000256" key="1">
    <source>
        <dbReference type="SAM" id="MobiDB-lite"/>
    </source>
</evidence>
<protein>
    <recommendedName>
        <fullName evidence="6">DUF4349 domain-containing protein</fullName>
    </recommendedName>
</protein>
<evidence type="ECO:0000256" key="2">
    <source>
        <dbReference type="SAM" id="Phobius"/>
    </source>
</evidence>
<keyword evidence="5" id="KW-1185">Reference proteome</keyword>
<reference evidence="4 5" key="1">
    <citation type="journal article" date="2013" name="Int. J. Syst. Evol. Microbiol.">
        <title>Sphingomonas kyungheensis sp. nov., a bacterium with ginsenoside-converting activity isolated from soil of a ginseng field.</title>
        <authorList>
            <person name="Son H.M."/>
            <person name="Yang J.E."/>
            <person name="Park Y."/>
            <person name="Han C.K."/>
            <person name="Kim S.G."/>
            <person name="Kook M."/>
            <person name="Yi T.H."/>
        </authorList>
    </citation>
    <scope>NUCLEOTIDE SEQUENCE [LARGE SCALE GENOMIC DNA]</scope>
    <source>
        <strain evidence="4 5">LMG 26582</strain>
    </source>
</reference>
<feature type="transmembrane region" description="Helical" evidence="2">
    <location>
        <begin position="235"/>
        <end position="262"/>
    </location>
</feature>
<sequence>MRLAIAGIGILALALTGCSKAPGGGGDGGPDVGNGAATAGLAFTYSYGLTLPARSIATVQEAHAAACEALGSGRCRITGLGYTVDRAGTVSADLSVRVAAPIARRFSREAVTAAEKAGATLTGAHIGGDDVTPLQTAATRQSDDATVELSRIDRQLARPDLPPAERAELQSQRAAETQAARTAAATQTQSAASIATTPVEFHYEAGRGSGLLNSLRDSGDTAIASATATVTAMTWLVAMIGPPLLALALVAWLWLWLGAPLWRRIAATMRARTDEPA</sequence>
<feature type="region of interest" description="Disordered" evidence="1">
    <location>
        <begin position="155"/>
        <end position="191"/>
    </location>
</feature>
<gene>
    <name evidence="4" type="ORF">V8201_01625</name>
</gene>
<accession>A0ABU8GY27</accession>
<evidence type="ECO:0008006" key="6">
    <source>
        <dbReference type="Google" id="ProtNLM"/>
    </source>
</evidence>
<feature type="signal peptide" evidence="3">
    <location>
        <begin position="1"/>
        <end position="21"/>
    </location>
</feature>
<dbReference type="RefSeq" id="WP_336544308.1">
    <property type="nucleotide sequence ID" value="NZ_JBBBDM010000001.1"/>
</dbReference>
<dbReference type="PROSITE" id="PS51257">
    <property type="entry name" value="PROKAR_LIPOPROTEIN"/>
    <property type="match status" value="1"/>
</dbReference>
<dbReference type="EMBL" id="JBBBDM010000001">
    <property type="protein sequence ID" value="MEI5685770.1"/>
    <property type="molecule type" value="Genomic_DNA"/>
</dbReference>
<proteinExistence type="predicted"/>
<evidence type="ECO:0000256" key="3">
    <source>
        <dbReference type="SAM" id="SignalP"/>
    </source>
</evidence>
<keyword evidence="2" id="KW-0472">Membrane</keyword>
<keyword evidence="3" id="KW-0732">Signal</keyword>
<comment type="caution">
    <text evidence="4">The sequence shown here is derived from an EMBL/GenBank/DDBJ whole genome shotgun (WGS) entry which is preliminary data.</text>
</comment>
<organism evidence="4 5">
    <name type="scientific">Sphingomonas kyungheensis</name>
    <dbReference type="NCBI Taxonomy" id="1069987"/>
    <lineage>
        <taxon>Bacteria</taxon>
        <taxon>Pseudomonadati</taxon>
        <taxon>Pseudomonadota</taxon>
        <taxon>Alphaproteobacteria</taxon>
        <taxon>Sphingomonadales</taxon>
        <taxon>Sphingomonadaceae</taxon>
        <taxon>Sphingomonas</taxon>
    </lineage>
</organism>
<keyword evidence="2" id="KW-1133">Transmembrane helix</keyword>
<feature type="chain" id="PRO_5047181524" description="DUF4349 domain-containing protein" evidence="3">
    <location>
        <begin position="22"/>
        <end position="277"/>
    </location>
</feature>
<keyword evidence="2" id="KW-0812">Transmembrane</keyword>
<name>A0ABU8GY27_9SPHN</name>